<gene>
    <name evidence="1" type="ORF">ACRE_042920</name>
</gene>
<sequence length="171" mass="19218">MNEQSGAAMSYLDNSIVATHLHTVELDPAASEAKSRRATTAILRWLFREDEGYDVVRGDDRGDSVPDFVVLKMECGPGGPPFAYDFMMVECTKAGVSWDEAYDRCICHCSNTYNRSRQVYAMVQVGMDVQFYKWEEGSTLTPLSGTLHQRDDVQGVMERAGYLKAHPFPFV</sequence>
<evidence type="ECO:0000313" key="2">
    <source>
        <dbReference type="Proteomes" id="UP000029964"/>
    </source>
</evidence>
<organism evidence="1 2">
    <name type="scientific">Hapsidospora chrysogenum (strain ATCC 11550 / CBS 779.69 / DSM 880 / IAM 14645 / JCM 23072 / IMI 49137)</name>
    <name type="common">Acremonium chrysogenum</name>
    <dbReference type="NCBI Taxonomy" id="857340"/>
    <lineage>
        <taxon>Eukaryota</taxon>
        <taxon>Fungi</taxon>
        <taxon>Dikarya</taxon>
        <taxon>Ascomycota</taxon>
        <taxon>Pezizomycotina</taxon>
        <taxon>Sordariomycetes</taxon>
        <taxon>Hypocreomycetidae</taxon>
        <taxon>Hypocreales</taxon>
        <taxon>Bionectriaceae</taxon>
        <taxon>Hapsidospora</taxon>
    </lineage>
</organism>
<dbReference type="OrthoDB" id="5092031at2759"/>
<evidence type="ECO:0000313" key="1">
    <source>
        <dbReference type="EMBL" id="KFH44929.1"/>
    </source>
</evidence>
<accession>A0A086T6E7</accession>
<dbReference type="HOGENOM" id="CLU_101881_0_0_1"/>
<protein>
    <submittedName>
        <fullName evidence="1">Uncharacterized protein</fullName>
    </submittedName>
</protein>
<dbReference type="AlphaFoldDB" id="A0A086T6E7"/>
<dbReference type="Proteomes" id="UP000029964">
    <property type="component" value="Unassembled WGS sequence"/>
</dbReference>
<comment type="caution">
    <text evidence="1">The sequence shown here is derived from an EMBL/GenBank/DDBJ whole genome shotgun (WGS) entry which is preliminary data.</text>
</comment>
<name>A0A086T6E7_HAPC1</name>
<proteinExistence type="predicted"/>
<dbReference type="EMBL" id="JPKY01000040">
    <property type="protein sequence ID" value="KFH44929.1"/>
    <property type="molecule type" value="Genomic_DNA"/>
</dbReference>
<keyword evidence="2" id="KW-1185">Reference proteome</keyword>
<reference evidence="2" key="1">
    <citation type="journal article" date="2014" name="Genome Announc.">
        <title>Genome sequence and annotation of Acremonium chrysogenum, producer of the beta-lactam antibiotic cephalosporin C.</title>
        <authorList>
            <person name="Terfehr D."/>
            <person name="Dahlmann T.A."/>
            <person name="Specht T."/>
            <person name="Zadra I."/>
            <person name="Kuernsteiner H."/>
            <person name="Kueck U."/>
        </authorList>
    </citation>
    <scope>NUCLEOTIDE SEQUENCE [LARGE SCALE GENOMIC DNA]</scope>
    <source>
        <strain evidence="2">ATCC 11550 / CBS 779.69 / DSM 880 / IAM 14645 / JCM 23072 / IMI 49137</strain>
    </source>
</reference>